<dbReference type="Pfam" id="PF01769">
    <property type="entry name" value="MgtE"/>
    <property type="match status" value="1"/>
</dbReference>
<dbReference type="Gene3D" id="3.30.70.100">
    <property type="match status" value="1"/>
</dbReference>
<feature type="transmembrane region" description="Helical" evidence="11">
    <location>
        <begin position="706"/>
        <end position="723"/>
    </location>
</feature>
<comment type="similarity">
    <text evidence="3 11">Belongs to the SLC41A transporter family.</text>
</comment>
<keyword evidence="10" id="KW-0129">CBS domain</keyword>
<dbReference type="Gene3D" id="2.30.30.60">
    <property type="match status" value="1"/>
</dbReference>
<dbReference type="Gene3D" id="1.25.60.10">
    <property type="entry name" value="MgtE N-terminal domain-like"/>
    <property type="match status" value="1"/>
</dbReference>
<dbReference type="GO" id="GO:0046872">
    <property type="term" value="F:metal ion binding"/>
    <property type="evidence" value="ECO:0007669"/>
    <property type="project" value="UniProtKB-KW"/>
</dbReference>
<feature type="transmembrane region" description="Helical" evidence="11">
    <location>
        <begin position="1415"/>
        <end position="1437"/>
    </location>
</feature>
<dbReference type="PROSITE" id="PS01246">
    <property type="entry name" value="UPF0003"/>
    <property type="match status" value="1"/>
</dbReference>
<evidence type="ECO:0000256" key="4">
    <source>
        <dbReference type="ARBA" id="ARBA00022448"/>
    </source>
</evidence>
<dbReference type="Pfam" id="PF07228">
    <property type="entry name" value="SpoIIE"/>
    <property type="match status" value="1"/>
</dbReference>
<keyword evidence="16" id="KW-1185">Reference proteome</keyword>
<dbReference type="CDD" id="cd04606">
    <property type="entry name" value="CBS_pair_Mg_transporter"/>
    <property type="match status" value="1"/>
</dbReference>
<dbReference type="PANTHER" id="PTHR30347:SF1">
    <property type="entry name" value="MECHANOSENSITIVE CHANNEL MSCK"/>
    <property type="match status" value="1"/>
</dbReference>
<dbReference type="InterPro" id="IPR006667">
    <property type="entry name" value="SLC41_membr_dom"/>
</dbReference>
<comment type="subunit">
    <text evidence="11">Homodimer.</text>
</comment>
<dbReference type="InterPro" id="IPR006669">
    <property type="entry name" value="MgtE_transporter"/>
</dbReference>
<dbReference type="EMBL" id="CAMXCT020000001">
    <property type="protein sequence ID" value="CAL1125055.1"/>
    <property type="molecule type" value="Genomic_DNA"/>
</dbReference>
<dbReference type="SUPFAM" id="SSF161093">
    <property type="entry name" value="MgtE membrane domain-like"/>
    <property type="match status" value="1"/>
</dbReference>
<feature type="domain" description="CBS" evidence="13">
    <location>
        <begin position="374"/>
        <end position="434"/>
    </location>
</feature>
<evidence type="ECO:0000256" key="8">
    <source>
        <dbReference type="ARBA" id="ARBA00022989"/>
    </source>
</evidence>
<dbReference type="SMART" id="SM00924">
    <property type="entry name" value="MgtE_N"/>
    <property type="match status" value="1"/>
</dbReference>
<evidence type="ECO:0000256" key="6">
    <source>
        <dbReference type="ARBA" id="ARBA00022692"/>
    </source>
</evidence>
<feature type="transmembrane region" description="Helical" evidence="11">
    <location>
        <begin position="1221"/>
        <end position="1238"/>
    </location>
</feature>
<evidence type="ECO:0000256" key="7">
    <source>
        <dbReference type="ARBA" id="ARBA00022842"/>
    </source>
</evidence>
<feature type="transmembrane region" description="Helical" evidence="11">
    <location>
        <begin position="1347"/>
        <end position="1364"/>
    </location>
</feature>
<dbReference type="EMBL" id="CAMXCT010000001">
    <property type="protein sequence ID" value="CAI3971680.1"/>
    <property type="molecule type" value="Genomic_DNA"/>
</dbReference>
<dbReference type="InterPro" id="IPR011014">
    <property type="entry name" value="MscS_channel_TM-2"/>
</dbReference>
<keyword evidence="6 11" id="KW-0812">Transmembrane</keyword>
<dbReference type="InterPro" id="IPR036457">
    <property type="entry name" value="PPM-type-like_dom_sf"/>
</dbReference>
<dbReference type="InterPro" id="IPR052702">
    <property type="entry name" value="MscS-like_channel"/>
</dbReference>
<dbReference type="Gene3D" id="1.10.357.20">
    <property type="entry name" value="SLC41 divalent cation transporters, integral membrane domain"/>
    <property type="match status" value="1"/>
</dbReference>
<dbReference type="SUPFAM" id="SSF82689">
    <property type="entry name" value="Mechanosensitive channel protein MscS (YggB), C-terminal domain"/>
    <property type="match status" value="1"/>
</dbReference>
<dbReference type="PROSITE" id="PS51371">
    <property type="entry name" value="CBS"/>
    <property type="match status" value="2"/>
</dbReference>
<comment type="caution">
    <text evidence="14">The sequence shown here is derived from an EMBL/GenBank/DDBJ whole genome shotgun (WGS) entry which is preliminary data.</text>
</comment>
<dbReference type="InterPro" id="IPR024393">
    <property type="entry name" value="MscS_porin"/>
</dbReference>
<feature type="transmembrane region" description="Helical" evidence="11">
    <location>
        <begin position="1268"/>
        <end position="1289"/>
    </location>
</feature>
<keyword evidence="12" id="KW-0175">Coiled coil</keyword>
<evidence type="ECO:0000256" key="10">
    <source>
        <dbReference type="PROSITE-ProRule" id="PRU00703"/>
    </source>
</evidence>
<dbReference type="Gene3D" id="3.60.40.10">
    <property type="entry name" value="PPM-type phosphatase domain"/>
    <property type="match status" value="1"/>
</dbReference>
<keyword evidence="9 11" id="KW-0472">Membrane</keyword>
<dbReference type="SUPFAM" id="SSF50182">
    <property type="entry name" value="Sm-like ribonucleoproteins"/>
    <property type="match status" value="1"/>
</dbReference>
<feature type="transmembrane region" description="Helical" evidence="11">
    <location>
        <begin position="625"/>
        <end position="653"/>
    </location>
</feature>
<evidence type="ECO:0000256" key="2">
    <source>
        <dbReference type="ARBA" id="ARBA00008017"/>
    </source>
</evidence>
<dbReference type="NCBIfam" id="TIGR00400">
    <property type="entry name" value="mgtE"/>
    <property type="match status" value="1"/>
</dbReference>
<dbReference type="PANTHER" id="PTHR30347">
    <property type="entry name" value="POTASSIUM CHANNEL RELATED"/>
    <property type="match status" value="1"/>
</dbReference>
<keyword evidence="11" id="KW-0479">Metal-binding</keyword>
<dbReference type="SUPFAM" id="SSF82861">
    <property type="entry name" value="Mechanosensitive channel protein MscS (YggB), transmembrane region"/>
    <property type="match status" value="1"/>
</dbReference>
<evidence type="ECO:0000256" key="9">
    <source>
        <dbReference type="ARBA" id="ARBA00023136"/>
    </source>
</evidence>
<dbReference type="Pfam" id="PF00924">
    <property type="entry name" value="MS_channel_2nd"/>
    <property type="match status" value="1"/>
</dbReference>
<evidence type="ECO:0000313" key="14">
    <source>
        <dbReference type="EMBL" id="CAI3971680.1"/>
    </source>
</evidence>
<dbReference type="InterPro" id="IPR038076">
    <property type="entry name" value="MgtE_N_sf"/>
</dbReference>
<comment type="caution">
    <text evidence="11">Lacks conserved residue(s) required for the propagation of feature annotation.</text>
</comment>
<evidence type="ECO:0000313" key="15">
    <source>
        <dbReference type="EMBL" id="CAL1125055.1"/>
    </source>
</evidence>
<dbReference type="InterPro" id="IPR036739">
    <property type="entry name" value="SLC41_membr_dom_sf"/>
</dbReference>
<dbReference type="EMBL" id="CAMXCT030000001">
    <property type="protein sequence ID" value="CAL4758992.1"/>
    <property type="molecule type" value="Genomic_DNA"/>
</dbReference>
<dbReference type="Pfam" id="PF12795">
    <property type="entry name" value="MscS_porin"/>
    <property type="match status" value="1"/>
</dbReference>
<dbReference type="GO" id="GO:0005886">
    <property type="term" value="C:plasma membrane"/>
    <property type="evidence" value="ECO:0007669"/>
    <property type="project" value="UniProtKB-SubCell"/>
</dbReference>
<feature type="transmembrane region" description="Helical" evidence="11">
    <location>
        <begin position="1295"/>
        <end position="1313"/>
    </location>
</feature>
<feature type="coiled-coil region" evidence="12">
    <location>
        <begin position="945"/>
        <end position="1026"/>
    </location>
</feature>
<comment type="function">
    <text evidence="11">Acts as a magnesium transporter.</text>
</comment>
<dbReference type="FunFam" id="2.30.30.60:FF:000001">
    <property type="entry name" value="MscS Mechanosensitive ion channel"/>
    <property type="match status" value="1"/>
</dbReference>
<organism evidence="14">
    <name type="scientific">Cladocopium goreaui</name>
    <dbReference type="NCBI Taxonomy" id="2562237"/>
    <lineage>
        <taxon>Eukaryota</taxon>
        <taxon>Sar</taxon>
        <taxon>Alveolata</taxon>
        <taxon>Dinophyceae</taxon>
        <taxon>Suessiales</taxon>
        <taxon>Symbiodiniaceae</taxon>
        <taxon>Cladocopium</taxon>
    </lineage>
</organism>
<feature type="transmembrane region" description="Helical" evidence="11">
    <location>
        <begin position="518"/>
        <end position="538"/>
    </location>
</feature>
<dbReference type="InterPro" id="IPR006668">
    <property type="entry name" value="Mg_transptr_MgtE_intracell_dom"/>
</dbReference>
<dbReference type="SMART" id="SM00116">
    <property type="entry name" value="CBS"/>
    <property type="match status" value="2"/>
</dbReference>
<dbReference type="InterPro" id="IPR006685">
    <property type="entry name" value="MscS_channel_2nd"/>
</dbReference>
<gene>
    <name evidence="14" type="ORF">C1SCF055_LOCUS270</name>
</gene>
<dbReference type="Gene3D" id="3.10.580.10">
    <property type="entry name" value="CBS-domain"/>
    <property type="match status" value="1"/>
</dbReference>
<dbReference type="InterPro" id="IPR046342">
    <property type="entry name" value="CBS_dom_sf"/>
</dbReference>
<protein>
    <recommendedName>
        <fullName evidence="11">Magnesium transporter MgtE</fullName>
    </recommendedName>
</protein>
<feature type="transmembrane region" description="Helical" evidence="11">
    <location>
        <begin position="1610"/>
        <end position="1631"/>
    </location>
</feature>
<keyword evidence="5 11" id="KW-1003">Cell membrane</keyword>
<dbReference type="OrthoDB" id="8300689at2759"/>
<dbReference type="InterPro" id="IPR010920">
    <property type="entry name" value="LSM_dom_sf"/>
</dbReference>
<proteinExistence type="inferred from homology"/>
<accession>A0A9P1BFX1</accession>
<feature type="transmembrane region" description="Helical" evidence="11">
    <location>
        <begin position="1568"/>
        <end position="1589"/>
    </location>
</feature>
<keyword evidence="8 11" id="KW-1133">Transmembrane helix</keyword>
<feature type="transmembrane region" description="Helical" evidence="11">
    <location>
        <begin position="1643"/>
        <end position="1671"/>
    </location>
</feature>
<dbReference type="InterPro" id="IPR011066">
    <property type="entry name" value="MscS_channel_C_sf"/>
</dbReference>
<dbReference type="Pfam" id="PF21082">
    <property type="entry name" value="MS_channel_3rd"/>
    <property type="match status" value="1"/>
</dbReference>
<evidence type="ECO:0000256" key="12">
    <source>
        <dbReference type="SAM" id="Coils"/>
    </source>
</evidence>
<evidence type="ECO:0000256" key="1">
    <source>
        <dbReference type="ARBA" id="ARBA00004651"/>
    </source>
</evidence>
<evidence type="ECO:0000256" key="3">
    <source>
        <dbReference type="ARBA" id="ARBA00009749"/>
    </source>
</evidence>
<feature type="domain" description="CBS" evidence="13">
    <location>
        <begin position="436"/>
        <end position="494"/>
    </location>
</feature>
<feature type="transmembrane region" description="Helical" evidence="11">
    <location>
        <begin position="1521"/>
        <end position="1548"/>
    </location>
</feature>
<dbReference type="GO" id="GO:0015095">
    <property type="term" value="F:magnesium ion transmembrane transporter activity"/>
    <property type="evidence" value="ECO:0007669"/>
    <property type="project" value="InterPro"/>
</dbReference>
<dbReference type="InterPro" id="IPR001932">
    <property type="entry name" value="PPM-type_phosphatase-like_dom"/>
</dbReference>
<feature type="transmembrane region" description="Helical" evidence="11">
    <location>
        <begin position="1449"/>
        <end position="1471"/>
    </location>
</feature>
<dbReference type="InterPro" id="IPR000644">
    <property type="entry name" value="CBS_dom"/>
</dbReference>
<dbReference type="InterPro" id="IPR006686">
    <property type="entry name" value="MscS_channel_CS"/>
</dbReference>
<dbReference type="Proteomes" id="UP001152797">
    <property type="component" value="Unassembled WGS sequence"/>
</dbReference>
<dbReference type="Pfam" id="PF00571">
    <property type="entry name" value="CBS"/>
    <property type="match status" value="2"/>
</dbReference>
<reference evidence="15" key="2">
    <citation type="submission" date="2024-04" db="EMBL/GenBank/DDBJ databases">
        <authorList>
            <person name="Chen Y."/>
            <person name="Shah S."/>
            <person name="Dougan E. K."/>
            <person name="Thang M."/>
            <person name="Chan C."/>
        </authorList>
    </citation>
    <scope>NUCLEOTIDE SEQUENCE [LARGE SCALE GENOMIC DNA]</scope>
</reference>
<reference evidence="14" key="1">
    <citation type="submission" date="2022-10" db="EMBL/GenBank/DDBJ databases">
        <authorList>
            <person name="Chen Y."/>
            <person name="Dougan E. K."/>
            <person name="Chan C."/>
            <person name="Rhodes N."/>
            <person name="Thang M."/>
        </authorList>
    </citation>
    <scope>NUCLEOTIDE SEQUENCE</scope>
</reference>
<name>A0A9P1BFX1_9DINO</name>
<dbReference type="SUPFAM" id="SSF54631">
    <property type="entry name" value="CBS-domain pair"/>
    <property type="match status" value="1"/>
</dbReference>
<feature type="transmembrane region" description="Helical" evidence="11">
    <location>
        <begin position="1376"/>
        <end position="1394"/>
    </location>
</feature>
<dbReference type="InterPro" id="IPR025692">
    <property type="entry name" value="MscS_IM_dom1"/>
</dbReference>
<dbReference type="Pfam" id="PF12794">
    <property type="entry name" value="MscS_TM"/>
    <property type="match status" value="1"/>
</dbReference>
<comment type="subcellular location">
    <subcellularLocation>
        <location evidence="1 11">Cell membrane</location>
        <topology evidence="1 11">Multi-pass membrane protein</topology>
    </subcellularLocation>
</comment>
<evidence type="ECO:0000256" key="11">
    <source>
        <dbReference type="RuleBase" id="RU362011"/>
    </source>
</evidence>
<dbReference type="InterPro" id="IPR023408">
    <property type="entry name" value="MscS_beta-dom_sf"/>
</dbReference>
<dbReference type="SUPFAM" id="SSF158791">
    <property type="entry name" value="MgtE N-terminal domain-like"/>
    <property type="match status" value="1"/>
</dbReference>
<sequence length="1851" mass="201255">MPGLDVWVSSKPRQYSSGDGGEVHFISSCASGRITRMLLADVCAQDAGFVELSTELRALMMKNANAINQGRFVQAMNERFGDFAAQGAFATGLVTTFFAPTRSFNMCNAGSPSPLIYRQAVGEWSLLKPSVPQESTSPGDAPDERMLEDEYQQLSTRLEDGDMVLSYSNVLTECRDANGQLLGTQGLLELVKQSDPAKPAELAASLMRLVDSEDGLATDATILLCQAKDRSVGWKNNLLAPFRLLVHARKQPFMKSLEALLQTFIELHPEDAARAFETLDIEEGVGVFKAMPTEVGVPLLERVSPHMVAAILRESDVNRAAEILQDLSPRVASSILHQLDEEKREEVLALVPEKSAHQLRALARHHDDTAGAIMEPRVASLSFDLTVEQTISAIRKAPREALHYLYVTERDGKLAGVLNMRDLLLANPRDPIASLVRRNLVTVPETMPSEEVVQLMRDKDFLALPVVDFEGRLIGVVQHAEALQAGQEAAFEDLQTIVGAGADERALSPVKVVVKSRLPWLLVNLATAFLAASVIGVFEGLIAKVAALAVLLPVVAGQGGNTGSQSLAVVMRGLALREIIPGTQKRVVAKEVLGGVINGVAIAIVTAIAVFGWRVSSGDTTTSCLGLALVIGFSMIISMAAAALSGAVIPLILRALGRDPAQSAAIFLTTVTDVAFRRQVSRTPFWLIVRRNTHQGRCVVMNSRRLLLLSIVALVSFGPRPAVGEELTTALMAIAQETEPAAFEADPEASLSTEVTPAAIEKVKAEATAAEQLPEETKAQIVELCDKALASLADAQNLAATTATLQAELDGATSELEALQAEAPAANPEAVSIKGLSADEIRALLSTADQEVSTAREKMHKVAGEIERRAQRRKELPDALAKCREQLGKLNEVLAQPIEGEVALLAEARRLCTLARHTALVKELLLIKQQARTFEATSRLWLARRDAADKKVAAAEDKHKKINELAAAAQREEAAQQALAARKAAVNAHPAVKEAAAKSAELAERNQALVRRTQEVQNRLTEAQELGRTMTDRYEDVTRRANAAKNTPAIGEMLRSQQNQLPALGPYRVRLRNREVELPKLGLEVYEWESMRREAVHVEKAVEQAIAEIEANSEETLHEYIQAELHSVLKERAVILTELISNANDCISRLEELDVAEKEVVKTTEQLASFIAEQVLWVRSASGFSYKELEYAKNFSTNIPGRIEQAKSLLAVLRADLRQRPGIWGLAGVLVLVLLIGIPRARKVLQTRGEVASKPTATQFRPTVEATLATLFLALPVPVVVGFVGWRLYQDPAGLAYATGWAFLLYAGVYAMLNLVRLASRTDGLGTNHFGWDQKGLADIRRASRSLQLFVLPLLAVAVGVEFAHDQDSADAIGRIALISSLLILSGISFRLFRPKGALALALASYAKSSLSARAVRVLAPLATLAALGLIVASAAGYHYTAVQLTKRVFVSCVFVFACLSLRSLLMRWLLVSYRKAAMQRAREKRQAMLEAQENGTADTPVVEAEPHVSLSDINQQARKLVAVGAALAFVTSMFFVWSDVLPALGIFSRVELWASGLASLDPEAGVTYITLTDVFFACAIFALTIFAGRNLPGLLEIAILRRLPLDAGARYAASSVTCYAIMVVGVAFGMRQLGVGWQSVQWLVAAMTVGLGFGLQEIFANFVSGIILLFERPARVGDTVTIGTITGTVTKIRIRATTILDWDNKELIVPNKEFVTGNLVNWTLSNANIRLVVKVGVAYGTDTRLATELLYRIAEEHPDVMEEPEPVVVFNAFGDSSLNFELRVFVSDLSMYRRLQHDLHMAIDDVFKQNEIEIAFPQCDLHVRSLPAALRKSFSAQQTAKLPDPREAAA</sequence>
<dbReference type="Gene3D" id="1.10.287.1260">
    <property type="match status" value="1"/>
</dbReference>
<dbReference type="Pfam" id="PF03448">
    <property type="entry name" value="MgtE_N"/>
    <property type="match status" value="1"/>
</dbReference>
<comment type="similarity">
    <text evidence="2">Belongs to the MscS (TC 1.A.23) family.</text>
</comment>
<evidence type="ECO:0000259" key="13">
    <source>
        <dbReference type="PROSITE" id="PS51371"/>
    </source>
</evidence>
<keyword evidence="7 11" id="KW-0460">Magnesium</keyword>
<evidence type="ECO:0000256" key="5">
    <source>
        <dbReference type="ARBA" id="ARBA00022475"/>
    </source>
</evidence>
<evidence type="ECO:0000313" key="16">
    <source>
        <dbReference type="Proteomes" id="UP001152797"/>
    </source>
</evidence>
<feature type="transmembrane region" description="Helical" evidence="11">
    <location>
        <begin position="592"/>
        <end position="613"/>
    </location>
</feature>
<dbReference type="InterPro" id="IPR049278">
    <property type="entry name" value="MS_channel_C"/>
</dbReference>
<keyword evidence="4 11" id="KW-0813">Transport</keyword>